<proteinExistence type="predicted"/>
<sequence length="559" mass="59879">MDSPHTAQEKHAPSTVPSTAPSTPVDRASNANIAEKTEYDDATNPASGDEYIRGTRLVIVSVSLMLAMFLVSLDNTVISTAIPKITDEFQDITSVSWYGSAYFLTFGGFQSTFGKVYKYFPIKLWFLIALGIFEVGSLLCAIAQELTLLIVGRAIAGLGGAGVSTGIFTTIGLSVPPNQRPALLGYVGSTYGVGAVLGPLLGGVFTDKVSWRWCFYINLPVGGVAVAIFIFFFRAAGKPVEAPLKEKLLQLDLGGTVLIMGMIICYVLALQYGGQTHPWNSGTVIGLLVAFALILIIFIAWEIFQKDRAMIVPRLFMKRYVLTGSIFVFFFGGAYFAVLYYLPIYFQSVHDMSAISSGVRMLAFIIPLIIAIIAQGPAFMKVGIAPLFWVIGGAVSAIGCGLLYTMDGDTSTGKWIGFQILVGFAFGWTYQIAIENAQVQTSQEDMSQTTAIVNFFAIIGGSFFNAAAQAAFNNQIVNHVTATLPDVDVALVLGTGATSIREVFSAAQTPVIIDAYVLGLKAVFAITIALCGISTIIGVFGSWKRIKVEDDSKPVGGAI</sequence>
<comment type="caution">
    <text evidence="1">The sequence shown here is derived from an EMBL/GenBank/DDBJ whole genome shotgun (WGS) entry which is preliminary data.</text>
</comment>
<dbReference type="EMBL" id="JAPHNI010000557">
    <property type="protein sequence ID" value="KAJ8109902.1"/>
    <property type="molecule type" value="Genomic_DNA"/>
</dbReference>
<name>A0ACC2I3I2_9PLEO</name>
<dbReference type="Proteomes" id="UP001153331">
    <property type="component" value="Unassembled WGS sequence"/>
</dbReference>
<evidence type="ECO:0000313" key="2">
    <source>
        <dbReference type="Proteomes" id="UP001153331"/>
    </source>
</evidence>
<reference evidence="1" key="1">
    <citation type="submission" date="2022-11" db="EMBL/GenBank/DDBJ databases">
        <title>Genome Sequence of Boeremia exigua.</title>
        <authorList>
            <person name="Buettner E."/>
        </authorList>
    </citation>
    <scope>NUCLEOTIDE SEQUENCE</scope>
    <source>
        <strain evidence="1">CU02</strain>
    </source>
</reference>
<keyword evidence="2" id="KW-1185">Reference proteome</keyword>
<protein>
    <submittedName>
        <fullName evidence="1">Uncharacterized protein</fullName>
    </submittedName>
</protein>
<organism evidence="1 2">
    <name type="scientific">Boeremia exigua</name>
    <dbReference type="NCBI Taxonomy" id="749465"/>
    <lineage>
        <taxon>Eukaryota</taxon>
        <taxon>Fungi</taxon>
        <taxon>Dikarya</taxon>
        <taxon>Ascomycota</taxon>
        <taxon>Pezizomycotina</taxon>
        <taxon>Dothideomycetes</taxon>
        <taxon>Pleosporomycetidae</taxon>
        <taxon>Pleosporales</taxon>
        <taxon>Pleosporineae</taxon>
        <taxon>Didymellaceae</taxon>
        <taxon>Boeremia</taxon>
    </lineage>
</organism>
<accession>A0ACC2I3I2</accession>
<evidence type="ECO:0000313" key="1">
    <source>
        <dbReference type="EMBL" id="KAJ8109902.1"/>
    </source>
</evidence>
<gene>
    <name evidence="1" type="ORF">OPT61_g7117</name>
</gene>